<dbReference type="PANTHER" id="PTHR37422:SF21">
    <property type="entry name" value="EXOQ-LIKE PROTEIN"/>
    <property type="match status" value="1"/>
</dbReference>
<dbReference type="InterPro" id="IPR051533">
    <property type="entry name" value="WaaL-like"/>
</dbReference>
<sequence>MLDLALTGFVFVLLGLGLRKPFLWVLAYLYIDILTPQRISWGLLASLPISLIAFVLAFAGWALLDDKRDSRFTLRQGLIVALLVYCGLTTLTADYPESAVEKWAWVWKALVFAIFLPLTLRTRLRIEAAALTIVLTVGAIVISGGIKTLGGGGGYGSLRLFVPDNAGIYEGSTLSTISIAVIPLIWWLARFGTLFKPGKLVTLFALALTFAALLIPIGTQTRTGLLCIALLGVLSLRAVKRRFLYLGLAGVVALAAIPFLPESYTKRMSTIENHQSDQSASTRVAVWEWTWEYAKHNPFGGGFDAYLGNNLRVETVKAVGTGNNITYHSEYHIEKARAYHSAYFEMLGEQGYPGFLLWSWVQLLGIWQMERIRARWKDRKGPGENWQAPLANALQLAQLIYFVGALFIGIAFQPVMFMLIGLQCGLWSYLRRIDNPARPRFAGVDGKPVLRTHAAVQA</sequence>
<evidence type="ECO:0000256" key="1">
    <source>
        <dbReference type="ARBA" id="ARBA00004141"/>
    </source>
</evidence>
<dbReference type="RefSeq" id="WP_189538817.1">
    <property type="nucleotide sequence ID" value="NZ_BMZD01000001.1"/>
</dbReference>
<dbReference type="Pfam" id="PF19358">
    <property type="entry name" value="DUF5935"/>
    <property type="match status" value="1"/>
</dbReference>
<evidence type="ECO:0000259" key="6">
    <source>
        <dbReference type="Pfam" id="PF04932"/>
    </source>
</evidence>
<evidence type="ECO:0000259" key="7">
    <source>
        <dbReference type="Pfam" id="PF19358"/>
    </source>
</evidence>
<comment type="caution">
    <text evidence="8">The sequence shown here is derived from an EMBL/GenBank/DDBJ whole genome shotgun (WGS) entry which is preliminary data.</text>
</comment>
<protein>
    <recommendedName>
        <fullName evidence="10">O-glycosylation ligase, exosortase A system-associated</fullName>
    </recommendedName>
</protein>
<dbReference type="EMBL" id="BMZD01000001">
    <property type="protein sequence ID" value="GGZ89000.1"/>
    <property type="molecule type" value="Genomic_DNA"/>
</dbReference>
<evidence type="ECO:0008006" key="10">
    <source>
        <dbReference type="Google" id="ProtNLM"/>
    </source>
</evidence>
<feature type="domain" description="DUF5935" evidence="7">
    <location>
        <begin position="1"/>
        <end position="193"/>
    </location>
</feature>
<comment type="subcellular location">
    <subcellularLocation>
        <location evidence="1">Membrane</location>
        <topology evidence="1">Multi-pass membrane protein</topology>
    </subcellularLocation>
</comment>
<reference evidence="8" key="2">
    <citation type="submission" date="2020-09" db="EMBL/GenBank/DDBJ databases">
        <authorList>
            <person name="Sun Q."/>
            <person name="Kim S."/>
        </authorList>
    </citation>
    <scope>NUCLEOTIDE SEQUENCE</scope>
    <source>
        <strain evidence="8">KCTC 32422</strain>
    </source>
</reference>
<evidence type="ECO:0000256" key="4">
    <source>
        <dbReference type="ARBA" id="ARBA00023136"/>
    </source>
</evidence>
<dbReference type="AlphaFoldDB" id="A0A918VDL3"/>
<dbReference type="PANTHER" id="PTHR37422">
    <property type="entry name" value="TEICHURONIC ACID BIOSYNTHESIS PROTEIN TUAE"/>
    <property type="match status" value="1"/>
</dbReference>
<feature type="transmembrane region" description="Helical" evidence="5">
    <location>
        <begin position="200"/>
        <end position="217"/>
    </location>
</feature>
<evidence type="ECO:0000256" key="5">
    <source>
        <dbReference type="SAM" id="Phobius"/>
    </source>
</evidence>
<feature type="transmembrane region" description="Helical" evidence="5">
    <location>
        <begin position="43"/>
        <end position="64"/>
    </location>
</feature>
<gene>
    <name evidence="8" type="ORF">GCM10011617_05070</name>
</gene>
<name>A0A918VDL3_9SPHN</name>
<dbReference type="InterPro" id="IPR007016">
    <property type="entry name" value="O-antigen_ligase-rel_domated"/>
</dbReference>
<keyword evidence="9" id="KW-1185">Reference proteome</keyword>
<organism evidence="8 9">
    <name type="scientific">Novosphingobium arvoryzae</name>
    <dbReference type="NCBI Taxonomy" id="1256514"/>
    <lineage>
        <taxon>Bacteria</taxon>
        <taxon>Pseudomonadati</taxon>
        <taxon>Pseudomonadota</taxon>
        <taxon>Alphaproteobacteria</taxon>
        <taxon>Sphingomonadales</taxon>
        <taxon>Sphingomonadaceae</taxon>
        <taxon>Novosphingobium</taxon>
    </lineage>
</organism>
<feature type="transmembrane region" description="Helical" evidence="5">
    <location>
        <begin position="223"/>
        <end position="239"/>
    </location>
</feature>
<evidence type="ECO:0000256" key="3">
    <source>
        <dbReference type="ARBA" id="ARBA00022989"/>
    </source>
</evidence>
<dbReference type="NCBIfam" id="TIGR03097">
    <property type="entry name" value="PEP_O_lig_1"/>
    <property type="match status" value="1"/>
</dbReference>
<feature type="domain" description="O-antigen ligase-related" evidence="6">
    <location>
        <begin position="208"/>
        <end position="358"/>
    </location>
</feature>
<reference evidence="8" key="1">
    <citation type="journal article" date="2014" name="Int. J. Syst. Evol. Microbiol.">
        <title>Complete genome sequence of Corynebacterium casei LMG S-19264T (=DSM 44701T), isolated from a smear-ripened cheese.</title>
        <authorList>
            <consortium name="US DOE Joint Genome Institute (JGI-PGF)"/>
            <person name="Walter F."/>
            <person name="Albersmeier A."/>
            <person name="Kalinowski J."/>
            <person name="Ruckert C."/>
        </authorList>
    </citation>
    <scope>NUCLEOTIDE SEQUENCE</scope>
    <source>
        <strain evidence="8">KCTC 32422</strain>
    </source>
</reference>
<feature type="transmembrane region" description="Helical" evidence="5">
    <location>
        <begin position="105"/>
        <end position="121"/>
    </location>
</feature>
<keyword evidence="4 5" id="KW-0472">Membrane</keyword>
<dbReference type="InterPro" id="IPR017528">
    <property type="entry name" value="CHP03097O-antigen_lig-rel"/>
</dbReference>
<dbReference type="InterPro" id="IPR045979">
    <property type="entry name" value="DUF5935"/>
</dbReference>
<feature type="transmembrane region" description="Helical" evidence="5">
    <location>
        <begin position="76"/>
        <end position="93"/>
    </location>
</feature>
<dbReference type="GO" id="GO:0016020">
    <property type="term" value="C:membrane"/>
    <property type="evidence" value="ECO:0007669"/>
    <property type="project" value="UniProtKB-SubCell"/>
</dbReference>
<dbReference type="Proteomes" id="UP000634139">
    <property type="component" value="Unassembled WGS sequence"/>
</dbReference>
<feature type="transmembrane region" description="Helical" evidence="5">
    <location>
        <begin position="166"/>
        <end position="188"/>
    </location>
</feature>
<dbReference type="Pfam" id="PF04932">
    <property type="entry name" value="Wzy_C"/>
    <property type="match status" value="1"/>
</dbReference>
<accession>A0A918VDL3</accession>
<feature type="transmembrane region" description="Helical" evidence="5">
    <location>
        <begin position="244"/>
        <end position="261"/>
    </location>
</feature>
<feature type="transmembrane region" description="Helical" evidence="5">
    <location>
        <begin position="128"/>
        <end position="146"/>
    </location>
</feature>
<evidence type="ECO:0000313" key="8">
    <source>
        <dbReference type="EMBL" id="GGZ89000.1"/>
    </source>
</evidence>
<evidence type="ECO:0000313" key="9">
    <source>
        <dbReference type="Proteomes" id="UP000634139"/>
    </source>
</evidence>
<keyword evidence="2 5" id="KW-0812">Transmembrane</keyword>
<proteinExistence type="predicted"/>
<evidence type="ECO:0000256" key="2">
    <source>
        <dbReference type="ARBA" id="ARBA00022692"/>
    </source>
</evidence>
<keyword evidence="3 5" id="KW-1133">Transmembrane helix</keyword>